<evidence type="ECO:0000313" key="4">
    <source>
        <dbReference type="Proteomes" id="UP000272729"/>
    </source>
</evidence>
<evidence type="ECO:0000313" key="3">
    <source>
        <dbReference type="EMBL" id="RKT74369.1"/>
    </source>
</evidence>
<feature type="transmembrane region" description="Helical" evidence="2">
    <location>
        <begin position="243"/>
        <end position="263"/>
    </location>
</feature>
<keyword evidence="2" id="KW-1133">Transmembrane helix</keyword>
<evidence type="ECO:0000256" key="2">
    <source>
        <dbReference type="SAM" id="Phobius"/>
    </source>
</evidence>
<feature type="transmembrane region" description="Helical" evidence="2">
    <location>
        <begin position="215"/>
        <end position="231"/>
    </location>
</feature>
<dbReference type="Proteomes" id="UP000272729">
    <property type="component" value="Unassembled WGS sequence"/>
</dbReference>
<feature type="transmembrane region" description="Helical" evidence="2">
    <location>
        <begin position="580"/>
        <end position="597"/>
    </location>
</feature>
<sequence length="880" mass="95386">MTRSEDGHTQPIVELRVHGVSGTPPEKTLDDPFPEAVAGDDVARFLRSSRVRTSEGRKRLIEAFHWGRFTSGGASRALWLLLIPFALLNLSFFTQLRPSKWATAVLRVLGAVLTSMLVANVTYVMLELVVRQCAAVEGCRGMNTWLHFVDDWPFGAMLLLGGVPSGLVIALLWWFGRQTFLYEQLGANHRWSSTGGLGDYAFWHTTPQTRMLRDANVAIACGVTGLLYGGTLRTQGLSRAPDYAAYMVIGAGLLLLAFALGVVVRQPSMNVGGGLKWISVLYLVVAAGLAAGFLWRTPEDMPLEVPTLSGFEAVWNSHLIIAVTLLLCLWWCGVRAKRSLQGGAQKSGDVAFKPFWKGHGTVVVATVSVVLAAGLSGGLAYRAVDLLAEPVVGDGASGYQITLSTAYLTGAMWGALGIAFLLTVPPLVALMAGQGRVTVVLFLVGSLSAAAAVVLSWTSEYDVLFWSAVGLSTAAYGLAALSFSLTWAHDGVHALVEEDYDKPAATETTTRKIALLWRLAGMKYRYHWAVWVVAAFGGTLLAANGVIAILRVFVPGWRDKEPPWLATWLESEPATDLSEIGSWVVSGLVLALLLIGVRTWKEGRMRTVVGVVWDLIGFWPRVAHPMCPPPYGGRATIELTSRARHLVCAKDVPAVVLSGHSQGSVVCAATILLLRNESRLAADGNRYITKEEAEKTLERLSFVSYGSQLQWAYARMFPQYLGQARLEEVYDALQGSWRNIYRWTDPLGAPVLSWPPNRMTGVEPWNSHENQGRGWLTMGSDNTPGKVQTRPGRWALRLGHDIRLLDPEFIHPEPDEPASPIRGHSGYYEDPIFDKIVADAADEIITRNGGEVGPDPQTGPAPEPGIPGASGAAVAPGGRG</sequence>
<protein>
    <recommendedName>
        <fullName evidence="5">Integral membrane protein</fullName>
    </recommendedName>
</protein>
<evidence type="ECO:0008006" key="5">
    <source>
        <dbReference type="Google" id="ProtNLM"/>
    </source>
</evidence>
<feature type="transmembrane region" description="Helical" evidence="2">
    <location>
        <begin position="355"/>
        <end position="381"/>
    </location>
</feature>
<gene>
    <name evidence="3" type="ORF">DFJ66_7714</name>
</gene>
<feature type="transmembrane region" description="Helical" evidence="2">
    <location>
        <begin position="528"/>
        <end position="554"/>
    </location>
</feature>
<feature type="transmembrane region" description="Helical" evidence="2">
    <location>
        <begin position="275"/>
        <end position="295"/>
    </location>
</feature>
<reference evidence="3 4" key="1">
    <citation type="submission" date="2018-10" db="EMBL/GenBank/DDBJ databases">
        <title>Sequencing the genomes of 1000 actinobacteria strains.</title>
        <authorList>
            <person name="Klenk H.-P."/>
        </authorList>
    </citation>
    <scope>NUCLEOTIDE SEQUENCE [LARGE SCALE GENOMIC DNA]</scope>
    <source>
        <strain evidence="3 4">DSM 43911</strain>
    </source>
</reference>
<feature type="transmembrane region" description="Helical" evidence="2">
    <location>
        <begin position="315"/>
        <end position="334"/>
    </location>
</feature>
<dbReference type="AlphaFoldDB" id="A0A495XL42"/>
<accession>A0A495XL42</accession>
<name>A0A495XL42_9PSEU</name>
<feature type="transmembrane region" description="Helical" evidence="2">
    <location>
        <begin position="463"/>
        <end position="485"/>
    </location>
</feature>
<dbReference type="EMBL" id="RBXR01000001">
    <property type="protein sequence ID" value="RKT74369.1"/>
    <property type="molecule type" value="Genomic_DNA"/>
</dbReference>
<feature type="transmembrane region" description="Helical" evidence="2">
    <location>
        <begin position="105"/>
        <end position="126"/>
    </location>
</feature>
<evidence type="ECO:0000256" key="1">
    <source>
        <dbReference type="SAM" id="MobiDB-lite"/>
    </source>
</evidence>
<feature type="region of interest" description="Disordered" evidence="1">
    <location>
        <begin position="844"/>
        <end position="880"/>
    </location>
</feature>
<feature type="compositionally biased region" description="Low complexity" evidence="1">
    <location>
        <begin position="866"/>
        <end position="880"/>
    </location>
</feature>
<comment type="caution">
    <text evidence="3">The sequence shown here is derived from an EMBL/GenBank/DDBJ whole genome shotgun (WGS) entry which is preliminary data.</text>
</comment>
<feature type="transmembrane region" description="Helical" evidence="2">
    <location>
        <begin position="401"/>
        <end position="425"/>
    </location>
</feature>
<keyword evidence="2" id="KW-0812">Transmembrane</keyword>
<feature type="transmembrane region" description="Helical" evidence="2">
    <location>
        <begin position="152"/>
        <end position="175"/>
    </location>
</feature>
<feature type="transmembrane region" description="Helical" evidence="2">
    <location>
        <begin position="437"/>
        <end position="457"/>
    </location>
</feature>
<organism evidence="3 4">
    <name type="scientific">Saccharothrix variisporea</name>
    <dbReference type="NCBI Taxonomy" id="543527"/>
    <lineage>
        <taxon>Bacteria</taxon>
        <taxon>Bacillati</taxon>
        <taxon>Actinomycetota</taxon>
        <taxon>Actinomycetes</taxon>
        <taxon>Pseudonocardiales</taxon>
        <taxon>Pseudonocardiaceae</taxon>
        <taxon>Saccharothrix</taxon>
    </lineage>
</organism>
<proteinExistence type="predicted"/>
<keyword evidence="4" id="KW-1185">Reference proteome</keyword>
<feature type="transmembrane region" description="Helical" evidence="2">
    <location>
        <begin position="76"/>
        <end position="93"/>
    </location>
</feature>
<keyword evidence="2" id="KW-0472">Membrane</keyword>